<proteinExistence type="predicted"/>
<accession>A0AAV2MQJ4</accession>
<organism evidence="1 2">
    <name type="scientific">Knipowitschia caucasica</name>
    <name type="common">Caucasian dwarf goby</name>
    <name type="synonym">Pomatoschistus caucasicus</name>
    <dbReference type="NCBI Taxonomy" id="637954"/>
    <lineage>
        <taxon>Eukaryota</taxon>
        <taxon>Metazoa</taxon>
        <taxon>Chordata</taxon>
        <taxon>Craniata</taxon>
        <taxon>Vertebrata</taxon>
        <taxon>Euteleostomi</taxon>
        <taxon>Actinopterygii</taxon>
        <taxon>Neopterygii</taxon>
        <taxon>Teleostei</taxon>
        <taxon>Neoteleostei</taxon>
        <taxon>Acanthomorphata</taxon>
        <taxon>Gobiaria</taxon>
        <taxon>Gobiiformes</taxon>
        <taxon>Gobioidei</taxon>
        <taxon>Gobiidae</taxon>
        <taxon>Gobiinae</taxon>
        <taxon>Knipowitschia</taxon>
    </lineage>
</organism>
<evidence type="ECO:0000313" key="1">
    <source>
        <dbReference type="EMBL" id="CAL1615346.1"/>
    </source>
</evidence>
<dbReference type="AlphaFoldDB" id="A0AAV2MQJ4"/>
<evidence type="ECO:0000313" key="2">
    <source>
        <dbReference type="Proteomes" id="UP001497482"/>
    </source>
</evidence>
<keyword evidence="2" id="KW-1185">Reference proteome</keyword>
<reference evidence="1 2" key="1">
    <citation type="submission" date="2024-04" db="EMBL/GenBank/DDBJ databases">
        <authorList>
            <person name="Waldvogel A.-M."/>
            <person name="Schoenle A."/>
        </authorList>
    </citation>
    <scope>NUCLEOTIDE SEQUENCE [LARGE SCALE GENOMIC DNA]</scope>
</reference>
<name>A0AAV2MQJ4_KNICA</name>
<dbReference type="Proteomes" id="UP001497482">
    <property type="component" value="Chromosome 9"/>
</dbReference>
<gene>
    <name evidence="1" type="ORF">KC01_LOCUS41316</name>
</gene>
<dbReference type="EMBL" id="OZ035831">
    <property type="protein sequence ID" value="CAL1615346.1"/>
    <property type="molecule type" value="Genomic_DNA"/>
</dbReference>
<protein>
    <submittedName>
        <fullName evidence="1">Uncharacterized protein</fullName>
    </submittedName>
</protein>
<sequence>MEKGFGLGISPRGFFVWQAGGTKPASLVQLLVHAYAAQSGMGCTRIVQSQGKRLVVEQFIRSRARGEYVWRSRRPDACWRDRSRRHVPRDADGQGELE</sequence>